<keyword evidence="7" id="KW-1185">Reference proteome</keyword>
<dbReference type="PANTHER" id="PTHR30055:SF234">
    <property type="entry name" value="HTH-TYPE TRANSCRIPTIONAL REGULATOR BETI"/>
    <property type="match status" value="1"/>
</dbReference>
<comment type="caution">
    <text evidence="6">The sequence shown here is derived from an EMBL/GenBank/DDBJ whole genome shotgun (WGS) entry which is preliminary data.</text>
</comment>
<dbReference type="PROSITE" id="PS50977">
    <property type="entry name" value="HTH_TETR_2"/>
    <property type="match status" value="1"/>
</dbReference>
<reference evidence="6" key="1">
    <citation type="submission" date="2021-08" db="EMBL/GenBank/DDBJ databases">
        <authorList>
            <person name="Stevens D.C."/>
        </authorList>
    </citation>
    <scope>NUCLEOTIDE SEQUENCE</scope>
    <source>
        <strain evidence="6">DSM 53165</strain>
    </source>
</reference>
<accession>A0ABS7TP01</accession>
<name>A0ABS7TP01_9BACT</name>
<keyword evidence="2 4" id="KW-0238">DNA-binding</keyword>
<evidence type="ECO:0000256" key="3">
    <source>
        <dbReference type="ARBA" id="ARBA00023163"/>
    </source>
</evidence>
<dbReference type="SUPFAM" id="SSF46689">
    <property type="entry name" value="Homeodomain-like"/>
    <property type="match status" value="1"/>
</dbReference>
<dbReference type="EMBL" id="JAIRAU010000011">
    <property type="protein sequence ID" value="MBZ5709968.1"/>
    <property type="molecule type" value="Genomic_DNA"/>
</dbReference>
<evidence type="ECO:0000259" key="5">
    <source>
        <dbReference type="PROSITE" id="PS50977"/>
    </source>
</evidence>
<dbReference type="InterPro" id="IPR009057">
    <property type="entry name" value="Homeodomain-like_sf"/>
</dbReference>
<keyword evidence="3" id="KW-0804">Transcription</keyword>
<evidence type="ECO:0000256" key="2">
    <source>
        <dbReference type="ARBA" id="ARBA00023125"/>
    </source>
</evidence>
<dbReference type="InterPro" id="IPR001647">
    <property type="entry name" value="HTH_TetR"/>
</dbReference>
<dbReference type="InterPro" id="IPR050109">
    <property type="entry name" value="HTH-type_TetR-like_transc_reg"/>
</dbReference>
<dbReference type="Proteomes" id="UP001139031">
    <property type="component" value="Unassembled WGS sequence"/>
</dbReference>
<sequence>MPPRVHESKSTRAPGMQLGEDQARLMILAGAALTFAERGLRATSVEHLLVAAGVSRRTFYRLYGSKEDVAAALYEFGTEQLVAACRQAVREEPAPLRQLERCVDAHLDNAREFGRLIFVLGGEAQRHESPLHARRMETHAALVELLIGAGDGRREQVDPLLVRGLLLALEGVVRLVLEEGDEGRRVSDASLARARRVMLRIATATLAGAGPGVSPLPSAE</sequence>
<dbReference type="PRINTS" id="PR00455">
    <property type="entry name" value="HTHTETR"/>
</dbReference>
<dbReference type="Gene3D" id="1.10.357.10">
    <property type="entry name" value="Tetracycline Repressor, domain 2"/>
    <property type="match status" value="1"/>
</dbReference>
<dbReference type="Gene3D" id="1.10.10.60">
    <property type="entry name" value="Homeodomain-like"/>
    <property type="match status" value="1"/>
</dbReference>
<dbReference type="Pfam" id="PF00440">
    <property type="entry name" value="TetR_N"/>
    <property type="match status" value="1"/>
</dbReference>
<evidence type="ECO:0000313" key="7">
    <source>
        <dbReference type="Proteomes" id="UP001139031"/>
    </source>
</evidence>
<feature type="DNA-binding region" description="H-T-H motif" evidence="4">
    <location>
        <begin position="44"/>
        <end position="63"/>
    </location>
</feature>
<dbReference type="PANTHER" id="PTHR30055">
    <property type="entry name" value="HTH-TYPE TRANSCRIPTIONAL REGULATOR RUTR"/>
    <property type="match status" value="1"/>
</dbReference>
<evidence type="ECO:0000256" key="4">
    <source>
        <dbReference type="PROSITE-ProRule" id="PRU00335"/>
    </source>
</evidence>
<gene>
    <name evidence="6" type="ORF">K7C98_11955</name>
</gene>
<keyword evidence="1" id="KW-0805">Transcription regulation</keyword>
<proteinExistence type="predicted"/>
<dbReference type="RefSeq" id="WP_224191740.1">
    <property type="nucleotide sequence ID" value="NZ_JAIRAU010000011.1"/>
</dbReference>
<feature type="domain" description="HTH tetR-type" evidence="5">
    <location>
        <begin position="21"/>
        <end position="81"/>
    </location>
</feature>
<evidence type="ECO:0000256" key="1">
    <source>
        <dbReference type="ARBA" id="ARBA00023015"/>
    </source>
</evidence>
<evidence type="ECO:0000313" key="6">
    <source>
        <dbReference type="EMBL" id="MBZ5709968.1"/>
    </source>
</evidence>
<organism evidence="6 7">
    <name type="scientific">Nannocystis pusilla</name>
    <dbReference type="NCBI Taxonomy" id="889268"/>
    <lineage>
        <taxon>Bacteria</taxon>
        <taxon>Pseudomonadati</taxon>
        <taxon>Myxococcota</taxon>
        <taxon>Polyangia</taxon>
        <taxon>Nannocystales</taxon>
        <taxon>Nannocystaceae</taxon>
        <taxon>Nannocystis</taxon>
    </lineage>
</organism>
<protein>
    <submittedName>
        <fullName evidence="6">TetR/AcrR family transcriptional regulator</fullName>
    </submittedName>
</protein>